<dbReference type="Pfam" id="PF00027">
    <property type="entry name" value="cNMP_binding"/>
    <property type="match status" value="1"/>
</dbReference>
<dbReference type="Proteomes" id="UP000199513">
    <property type="component" value="Unassembled WGS sequence"/>
</dbReference>
<dbReference type="SMART" id="SM00100">
    <property type="entry name" value="cNMP"/>
    <property type="match status" value="1"/>
</dbReference>
<dbReference type="RefSeq" id="WP_091540130.1">
    <property type="nucleotide sequence ID" value="NZ_FONY01000004.1"/>
</dbReference>
<dbReference type="CDD" id="cd00038">
    <property type="entry name" value="CAP_ED"/>
    <property type="match status" value="1"/>
</dbReference>
<feature type="domain" description="Cyclic nucleotide-binding" evidence="1">
    <location>
        <begin position="514"/>
        <end position="592"/>
    </location>
</feature>
<accession>A0A1I2C8V6</accession>
<dbReference type="Gene3D" id="3.60.15.10">
    <property type="entry name" value="Ribonuclease Z/Hydroxyacylglutathione hydrolase-like"/>
    <property type="match status" value="1"/>
</dbReference>
<dbReference type="InterPro" id="IPR018490">
    <property type="entry name" value="cNMP-bd_dom_sf"/>
</dbReference>
<dbReference type="STRING" id="1003.SAMN04488541_1004140"/>
<dbReference type="SUPFAM" id="SSF56281">
    <property type="entry name" value="Metallo-hydrolase/oxidoreductase"/>
    <property type="match status" value="1"/>
</dbReference>
<sequence length="756" mass="86298">MSKIKKIKVINGVYWVEIKEAELYILCGCPADTVKHLKKRGLIEEVEKEGVVYETGPNVILLSDVLMQNSSFSNLTEFPVLQMLYLQGMIIPNHPNNTGMKPMLIGTEEQVKAQMEYIYRGNYGLVSIDEMIEAGATWAEAQEMMKIKLKFAFGKITPSNELIDSRIVKNTNIEIRNGVFIRRISFNKYQISYQDEKVQVDLNLGAGELYDPPYQLGYHFIDREYFAIIHSGEGDGWDLHRPCMASVIIFQGRIYIIDAGPNILASLNYLGISVNEIEGIFHTHAHDDHFAGLTTLIRTDRRFKYYATPLVRTAVTKKLCALMSMQEESFSSFFDIHDLPFDEWTDVDGLEVKPVYSPHPVETNIFFFRANWIDGYKVYAHLADVTSDEVLRKMITNNPKENGITEEQFEQIKAKYMYPAHLKKIDVGGGMIHGNAEDFREDKSHKIVLAHTSKPLTLSQREIGSSSAFGMVDVLIPTNHDYLITFAHNHLKNYFPNASEHELNYLLNHPIVSYNAGSLLLKKGQESKYVYLLITGSVEFLHAKTGKHDTLPAGSFIGFYAGYLGLHSPETYWASCNIHVLQIPSSSYREFVSRNNLYSELKRMEENILFLQSTWLFGDVVSFPNLAQVAKKMQKIQLSHNYQIPLFQSEKYLNNPFSANGNADEDMLHIIADGEVAIKHIDNEIGRLEKADFFGGDRTILGHHRKFDLKNVKAILPKDTCLFAITATVMKDIPIVHWKLLETYNKRIRAIYNEVQ</sequence>
<evidence type="ECO:0000259" key="1">
    <source>
        <dbReference type="PROSITE" id="PS50042"/>
    </source>
</evidence>
<keyword evidence="3" id="KW-1185">Reference proteome</keyword>
<dbReference type="InterPro" id="IPR014710">
    <property type="entry name" value="RmlC-like_jellyroll"/>
</dbReference>
<dbReference type="InterPro" id="IPR036866">
    <property type="entry name" value="RibonucZ/Hydroxyglut_hydro"/>
</dbReference>
<dbReference type="AlphaFoldDB" id="A0A1I2C8V6"/>
<dbReference type="OrthoDB" id="9800940at2"/>
<dbReference type="Gene3D" id="2.60.120.10">
    <property type="entry name" value="Jelly Rolls"/>
    <property type="match status" value="1"/>
</dbReference>
<dbReference type="EMBL" id="FONY01000004">
    <property type="protein sequence ID" value="SFE64625.1"/>
    <property type="molecule type" value="Genomic_DNA"/>
</dbReference>
<dbReference type="PROSITE" id="PS50042">
    <property type="entry name" value="CNMP_BINDING_3"/>
    <property type="match status" value="1"/>
</dbReference>
<dbReference type="SUPFAM" id="SSF51206">
    <property type="entry name" value="cAMP-binding domain-like"/>
    <property type="match status" value="1"/>
</dbReference>
<dbReference type="InterPro" id="IPR000595">
    <property type="entry name" value="cNMP-bd_dom"/>
</dbReference>
<dbReference type="Pfam" id="PF23023">
    <property type="entry name" value="Anti-Pycsar_Apyc1"/>
    <property type="match status" value="1"/>
</dbReference>
<evidence type="ECO:0000313" key="2">
    <source>
        <dbReference type="EMBL" id="SFE64625.1"/>
    </source>
</evidence>
<reference evidence="2 3" key="1">
    <citation type="submission" date="2016-10" db="EMBL/GenBank/DDBJ databases">
        <authorList>
            <person name="de Groot N.N."/>
        </authorList>
    </citation>
    <scope>NUCLEOTIDE SEQUENCE [LARGE SCALE GENOMIC DNA]</scope>
    <source>
        <strain>GEY</strain>
        <strain evidence="3">DSM 9560</strain>
    </source>
</reference>
<gene>
    <name evidence="2" type="ORF">SAMN04488541_1004140</name>
</gene>
<name>A0A1I2C8V6_9BACT</name>
<protein>
    <submittedName>
        <fullName evidence="2">Hemerythrin</fullName>
    </submittedName>
</protein>
<evidence type="ECO:0000313" key="3">
    <source>
        <dbReference type="Proteomes" id="UP000199513"/>
    </source>
</evidence>
<organism evidence="2 3">
    <name type="scientific">Thermoflexibacter ruber</name>
    <dbReference type="NCBI Taxonomy" id="1003"/>
    <lineage>
        <taxon>Bacteria</taxon>
        <taxon>Pseudomonadati</taxon>
        <taxon>Bacteroidota</taxon>
        <taxon>Cytophagia</taxon>
        <taxon>Cytophagales</taxon>
        <taxon>Thermoflexibacteraceae</taxon>
        <taxon>Thermoflexibacter</taxon>
    </lineage>
</organism>
<proteinExistence type="predicted"/>